<reference evidence="2 3" key="1">
    <citation type="journal article" date="2020" name="Microb. Genom.">
        <title>Genetic diversity of clinical and environmental Mucorales isolates obtained from an investigation of mucormycosis cases among solid organ transplant recipients.</title>
        <authorList>
            <person name="Nguyen M.H."/>
            <person name="Kaul D."/>
            <person name="Muto C."/>
            <person name="Cheng S.J."/>
            <person name="Richter R.A."/>
            <person name="Bruno V.M."/>
            <person name="Liu G."/>
            <person name="Beyhan S."/>
            <person name="Sundermann A.J."/>
            <person name="Mounaud S."/>
            <person name="Pasculle A.W."/>
            <person name="Nierman W.C."/>
            <person name="Driscoll E."/>
            <person name="Cumbie R."/>
            <person name="Clancy C.J."/>
            <person name="Dupont C.L."/>
        </authorList>
    </citation>
    <scope>NUCLEOTIDE SEQUENCE [LARGE SCALE GENOMIC DNA]</scope>
    <source>
        <strain evidence="2 3">GL24</strain>
    </source>
</reference>
<dbReference type="GO" id="GO:0006457">
    <property type="term" value="P:protein folding"/>
    <property type="evidence" value="ECO:0007669"/>
    <property type="project" value="InterPro"/>
</dbReference>
<comment type="caution">
    <text evidence="2">The sequence shown here is derived from an EMBL/GenBank/DDBJ whole genome shotgun (WGS) entry which is preliminary data.</text>
</comment>
<dbReference type="SUPFAM" id="SSF102735">
    <property type="entry name" value="Trigger factor ribosome-binding domain"/>
    <property type="match status" value="1"/>
</dbReference>
<dbReference type="InterPro" id="IPR036611">
    <property type="entry name" value="Trigger_fac_ribosome-bd_sf"/>
</dbReference>
<dbReference type="Pfam" id="PF05697">
    <property type="entry name" value="Trigger_N"/>
    <property type="match status" value="1"/>
</dbReference>
<dbReference type="AlphaFoldDB" id="A0A9P6XSS0"/>
<organism evidence="2 3">
    <name type="scientific">Rhizopus delemar</name>
    <dbReference type="NCBI Taxonomy" id="936053"/>
    <lineage>
        <taxon>Eukaryota</taxon>
        <taxon>Fungi</taxon>
        <taxon>Fungi incertae sedis</taxon>
        <taxon>Mucoromycota</taxon>
        <taxon>Mucoromycotina</taxon>
        <taxon>Mucoromycetes</taxon>
        <taxon>Mucorales</taxon>
        <taxon>Mucorineae</taxon>
        <taxon>Rhizopodaceae</taxon>
        <taxon>Rhizopus</taxon>
    </lineage>
</organism>
<evidence type="ECO:0000259" key="1">
    <source>
        <dbReference type="Pfam" id="PF05697"/>
    </source>
</evidence>
<evidence type="ECO:0000313" key="2">
    <source>
        <dbReference type="EMBL" id="KAG1531450.1"/>
    </source>
</evidence>
<protein>
    <recommendedName>
        <fullName evidence="1">Trigger factor ribosome-binding bacterial domain-containing protein</fullName>
    </recommendedName>
</protein>
<accession>A0A9P6XSS0</accession>
<evidence type="ECO:0000313" key="3">
    <source>
        <dbReference type="Proteomes" id="UP000740926"/>
    </source>
</evidence>
<dbReference type="GO" id="GO:0015031">
    <property type="term" value="P:protein transport"/>
    <property type="evidence" value="ECO:0007669"/>
    <property type="project" value="InterPro"/>
</dbReference>
<name>A0A9P6XSS0_9FUNG</name>
<dbReference type="InterPro" id="IPR008881">
    <property type="entry name" value="Trigger_fac_ribosome-bd_bac"/>
</dbReference>
<dbReference type="EMBL" id="JAANIU010010876">
    <property type="protein sequence ID" value="KAG1531450.1"/>
    <property type="molecule type" value="Genomic_DNA"/>
</dbReference>
<gene>
    <name evidence="2" type="ORF">G6F50_016689</name>
</gene>
<keyword evidence="3" id="KW-1185">Reference proteome</keyword>
<dbReference type="Proteomes" id="UP000740926">
    <property type="component" value="Unassembled WGS sequence"/>
</dbReference>
<sequence length="122" mass="13595">MPRLSARNLISRKIGLLMQPVVETLSGLERRVDLAVSVADVEKEVQAQLKRVARTAKVPGFRPGKAPLAMLERSHGPSIRYDVINSQVGRARHRRHAGVHRHVRGLPRSRRAGPVVPGRHPF</sequence>
<feature type="domain" description="Trigger factor ribosome-binding bacterial" evidence="1">
    <location>
        <begin position="18"/>
        <end position="89"/>
    </location>
</feature>
<dbReference type="Gene3D" id="3.30.70.1050">
    <property type="entry name" value="Trigger factor ribosome-binding domain"/>
    <property type="match status" value="1"/>
</dbReference>
<proteinExistence type="predicted"/>